<dbReference type="GO" id="GO:0000976">
    <property type="term" value="F:transcription cis-regulatory region binding"/>
    <property type="evidence" value="ECO:0007669"/>
    <property type="project" value="TreeGrafter"/>
</dbReference>
<comment type="similarity">
    <text evidence="1">Belongs to the LysR transcriptional regulatory family.</text>
</comment>
<gene>
    <name evidence="6" type="ORF">A5892_11595</name>
</gene>
<feature type="domain" description="HTH lysR-type" evidence="5">
    <location>
        <begin position="1"/>
        <end position="59"/>
    </location>
</feature>
<keyword evidence="7" id="KW-1185">Reference proteome</keyword>
<dbReference type="PANTHER" id="PTHR30126:SF99">
    <property type="entry name" value="TRANSCRIPTIONAL REGULATOR LYSR FAMILY"/>
    <property type="match status" value="1"/>
</dbReference>
<accession>A0A172YFQ1</accession>
<dbReference type="GO" id="GO:0003700">
    <property type="term" value="F:DNA-binding transcription factor activity"/>
    <property type="evidence" value="ECO:0007669"/>
    <property type="project" value="InterPro"/>
</dbReference>
<evidence type="ECO:0000313" key="7">
    <source>
        <dbReference type="Proteomes" id="UP000077875"/>
    </source>
</evidence>
<name>A0A172YFQ1_9GAMM</name>
<organism evidence="6 7">
    <name type="scientific">Halotalea alkalilenta</name>
    <dbReference type="NCBI Taxonomy" id="376489"/>
    <lineage>
        <taxon>Bacteria</taxon>
        <taxon>Pseudomonadati</taxon>
        <taxon>Pseudomonadota</taxon>
        <taxon>Gammaproteobacteria</taxon>
        <taxon>Oceanospirillales</taxon>
        <taxon>Halomonadaceae</taxon>
        <taxon>Halotalea</taxon>
    </lineage>
</organism>
<evidence type="ECO:0000256" key="1">
    <source>
        <dbReference type="ARBA" id="ARBA00009437"/>
    </source>
</evidence>
<dbReference type="STRING" id="376489.A5892_11595"/>
<dbReference type="FunFam" id="1.10.10.10:FF:000001">
    <property type="entry name" value="LysR family transcriptional regulator"/>
    <property type="match status" value="1"/>
</dbReference>
<dbReference type="InterPro" id="IPR005119">
    <property type="entry name" value="LysR_subst-bd"/>
</dbReference>
<dbReference type="InterPro" id="IPR036390">
    <property type="entry name" value="WH_DNA-bd_sf"/>
</dbReference>
<dbReference type="PROSITE" id="PS50931">
    <property type="entry name" value="HTH_LYSR"/>
    <property type="match status" value="1"/>
</dbReference>
<dbReference type="Gene3D" id="1.10.10.10">
    <property type="entry name" value="Winged helix-like DNA-binding domain superfamily/Winged helix DNA-binding domain"/>
    <property type="match status" value="1"/>
</dbReference>
<dbReference type="RefSeq" id="WP_064122934.1">
    <property type="nucleotide sequence ID" value="NZ_CP015243.1"/>
</dbReference>
<dbReference type="PRINTS" id="PR00039">
    <property type="entry name" value="HTHLYSR"/>
</dbReference>
<dbReference type="Gene3D" id="3.40.190.290">
    <property type="match status" value="1"/>
</dbReference>
<evidence type="ECO:0000256" key="4">
    <source>
        <dbReference type="ARBA" id="ARBA00023163"/>
    </source>
</evidence>
<evidence type="ECO:0000256" key="3">
    <source>
        <dbReference type="ARBA" id="ARBA00023125"/>
    </source>
</evidence>
<sequence>MFNALYFRTFITLVETGSFTLTARTLEMTQPGVSQHVRKLEAYLGRTLLRRQGRRFTLTEAGRRAYDYALRLFAEHEKFRHALDDESIHSGECRIASPASVGLMFYPFTLGYQQLHPELTVNYTFAYSAEIVKDLLAGRYDLGLVTETPRHADTDLEFELWHHEPLCLVVPADFRGADFSELLALGFINYSNGVANAARLLRGNFASEFRSMSHFPNKGVVSEVGQVLDAVARGLGFTVISRSVLETSPWQRQVREVALSHPVYEEIFIVRRTDVDLPRRYEQLLEEYRQQRHAELYGLQEAPQLPEE</sequence>
<dbReference type="InterPro" id="IPR036388">
    <property type="entry name" value="WH-like_DNA-bd_sf"/>
</dbReference>
<keyword evidence="3" id="KW-0238">DNA-binding</keyword>
<dbReference type="Pfam" id="PF00126">
    <property type="entry name" value="HTH_1"/>
    <property type="match status" value="1"/>
</dbReference>
<dbReference type="AlphaFoldDB" id="A0A172YFQ1"/>
<dbReference type="KEGG" id="haa:A5892_11595"/>
<evidence type="ECO:0000259" key="5">
    <source>
        <dbReference type="PROSITE" id="PS50931"/>
    </source>
</evidence>
<dbReference type="PANTHER" id="PTHR30126">
    <property type="entry name" value="HTH-TYPE TRANSCRIPTIONAL REGULATOR"/>
    <property type="match status" value="1"/>
</dbReference>
<dbReference type="CDD" id="cd05466">
    <property type="entry name" value="PBP2_LTTR_substrate"/>
    <property type="match status" value="1"/>
</dbReference>
<dbReference type="InterPro" id="IPR000847">
    <property type="entry name" value="LysR_HTH_N"/>
</dbReference>
<evidence type="ECO:0000313" key="6">
    <source>
        <dbReference type="EMBL" id="ANF58027.1"/>
    </source>
</evidence>
<keyword evidence="4" id="KW-0804">Transcription</keyword>
<dbReference type="Pfam" id="PF03466">
    <property type="entry name" value="LysR_substrate"/>
    <property type="match status" value="1"/>
</dbReference>
<dbReference type="SUPFAM" id="SSF53850">
    <property type="entry name" value="Periplasmic binding protein-like II"/>
    <property type="match status" value="1"/>
</dbReference>
<dbReference type="EMBL" id="CP015243">
    <property type="protein sequence ID" value="ANF58027.1"/>
    <property type="molecule type" value="Genomic_DNA"/>
</dbReference>
<dbReference type="Proteomes" id="UP000077875">
    <property type="component" value="Chromosome"/>
</dbReference>
<proteinExistence type="inferred from homology"/>
<protein>
    <submittedName>
        <fullName evidence="6">LysR family transcriptional regulator</fullName>
    </submittedName>
</protein>
<keyword evidence="2" id="KW-0805">Transcription regulation</keyword>
<evidence type="ECO:0000256" key="2">
    <source>
        <dbReference type="ARBA" id="ARBA00023015"/>
    </source>
</evidence>
<reference evidence="6 7" key="1">
    <citation type="submission" date="2016-04" db="EMBL/GenBank/DDBJ databases">
        <title>Complete Genome Sequence of Halotalea alkalilenta IHB B 13600.</title>
        <authorList>
            <person name="Swarnkar M.K."/>
            <person name="Sharma A."/>
            <person name="Kaushal K."/>
            <person name="Soni R."/>
            <person name="Rana S."/>
            <person name="Singh A.K."/>
            <person name="Gulati A."/>
        </authorList>
    </citation>
    <scope>NUCLEOTIDE SEQUENCE [LARGE SCALE GENOMIC DNA]</scope>
    <source>
        <strain evidence="6 7">IHB B 13600</strain>
    </source>
</reference>
<dbReference type="SUPFAM" id="SSF46785">
    <property type="entry name" value="Winged helix' DNA-binding domain"/>
    <property type="match status" value="1"/>
</dbReference>